<evidence type="ECO:0000313" key="6">
    <source>
        <dbReference type="Proteomes" id="UP000606974"/>
    </source>
</evidence>
<comment type="caution">
    <text evidence="5">The sequence shown here is derived from an EMBL/GenBank/DDBJ whole genome shotgun (WGS) entry which is preliminary data.</text>
</comment>
<dbReference type="PROSITE" id="PS50088">
    <property type="entry name" value="ANK_REPEAT"/>
    <property type="match status" value="11"/>
</dbReference>
<dbReference type="SMART" id="SM00248">
    <property type="entry name" value="ANK"/>
    <property type="match status" value="12"/>
</dbReference>
<dbReference type="InterPro" id="IPR002110">
    <property type="entry name" value="Ankyrin_rpt"/>
</dbReference>
<dbReference type="Pfam" id="PF24883">
    <property type="entry name" value="NPHP3_N"/>
    <property type="match status" value="1"/>
</dbReference>
<feature type="repeat" description="ANK" evidence="3">
    <location>
        <begin position="723"/>
        <end position="755"/>
    </location>
</feature>
<proteinExistence type="predicted"/>
<feature type="repeat" description="ANK" evidence="3">
    <location>
        <begin position="789"/>
        <end position="821"/>
    </location>
</feature>
<dbReference type="Proteomes" id="UP000606974">
    <property type="component" value="Unassembled WGS sequence"/>
</dbReference>
<dbReference type="SUPFAM" id="SSF52540">
    <property type="entry name" value="P-loop containing nucleoside triphosphate hydrolases"/>
    <property type="match status" value="1"/>
</dbReference>
<dbReference type="InterPro" id="IPR056884">
    <property type="entry name" value="NPHP3-like_N"/>
</dbReference>
<sequence>MLDRRSNVEQPHPNTCEWILELAEYKAWKADSRGLIWIKGKPGAGKSTLMAFLYSRLKEKRCTEPGIYLEFFYNARGTEMQRTPLGMLRSLLNQLFRQDSVTCTSVREVYKEKRTAFGLDKRNWEWQRPELESILLHAVVTSAQHQPVTIFVDALDEAGEQSAREMATYFHHINDRTVIAAAQTKICISCRHYPVPATVPGIEVCVEKHNSNDIATFVKDHLHLNTLLTNDSPDRQAWHDLEVDLLQRATGVFQWAHLVVPMVNKYIADGDSPEDIRNWLQRVPEELGEVYKHVLQNVIELKHRNQSFLLFQWVCLAERPLSVTEMRYALAAKDIVTSPHKVQCHETSEFIKTNDRMKRRVKTLSGGLVEVVPHHGIYSETTDRGTVQVIHQSVKEFLLTHGLALVASLKRKEAAEWQTLTTIFPEEEIIHRCQATLYRSCLNYLVTENVPLGLCRNERRKILSDNSPWIKYTTVCLFLHAEKAASCRFGDTREQIQLLQQAIAKWVRAYRDLDDYSYSDKRPSEGTTLLLAASAANLTDVVEYLVQSHINPNEKDGKGNTALHLAARWGHRAVAEILLRAGADLQARNKSGRTPLVQAAGHGHMPVVDWLLCQGVNVDEATGDSGSALQAAAQSGQSMIVKLLIKEGADVNAQGGYYGNALQVALERGLEDIMQILLDNGADVNAQGGYYGNALQAAVFQGLENVVQILLDNGADVNAQGGYYGNALQAAVFQGLENVVQILLDKGADVNAQGGYYGNALQTAVEQGLENVVQILLDKGADVNAQGGYYGNALQAAVFQGLENVVQILLDNGADVNAQGGYYGNALQTAVEQGLENVVQILLDKGADVNAQGGYYGNALQVAAASGCGNVVRVLLDKGADVNAQGGKYGNALQAAAASGHGNVVQVLLNKGADVNAQGERESQNFSLTLAQIPLWKHYVSRGRRVCSTWFNNLKNDYQGRRCRRLSLGKERRRNL</sequence>
<protein>
    <recommendedName>
        <fullName evidence="4">NACHT domain-containing protein</fullName>
    </recommendedName>
</protein>
<dbReference type="PRINTS" id="PR01415">
    <property type="entry name" value="ANKYRIN"/>
</dbReference>
<accession>A0A8H7E6X0</accession>
<dbReference type="PANTHER" id="PTHR24171">
    <property type="entry name" value="ANKYRIN REPEAT DOMAIN-CONTAINING PROTEIN 39-RELATED"/>
    <property type="match status" value="1"/>
</dbReference>
<organism evidence="5 6">
    <name type="scientific">Endocarpon pusillum</name>
    <dbReference type="NCBI Taxonomy" id="364733"/>
    <lineage>
        <taxon>Eukaryota</taxon>
        <taxon>Fungi</taxon>
        <taxon>Dikarya</taxon>
        <taxon>Ascomycota</taxon>
        <taxon>Pezizomycotina</taxon>
        <taxon>Eurotiomycetes</taxon>
        <taxon>Chaetothyriomycetidae</taxon>
        <taxon>Verrucariales</taxon>
        <taxon>Verrucariaceae</taxon>
        <taxon>Endocarpon</taxon>
    </lineage>
</organism>
<dbReference type="OrthoDB" id="194358at2759"/>
<dbReference type="InterPro" id="IPR007111">
    <property type="entry name" value="NACHT_NTPase"/>
</dbReference>
<feature type="repeat" description="ANK" evidence="3">
    <location>
        <begin position="624"/>
        <end position="656"/>
    </location>
</feature>
<feature type="repeat" description="ANK" evidence="3">
    <location>
        <begin position="690"/>
        <end position="722"/>
    </location>
</feature>
<dbReference type="PROSITE" id="PS50837">
    <property type="entry name" value="NACHT"/>
    <property type="match status" value="1"/>
</dbReference>
<dbReference type="Pfam" id="PF22939">
    <property type="entry name" value="WHD_GPIID"/>
    <property type="match status" value="1"/>
</dbReference>
<evidence type="ECO:0000256" key="1">
    <source>
        <dbReference type="ARBA" id="ARBA00022737"/>
    </source>
</evidence>
<reference evidence="5" key="1">
    <citation type="submission" date="2020-02" db="EMBL/GenBank/DDBJ databases">
        <authorList>
            <person name="Palmer J.M."/>
        </authorList>
    </citation>
    <scope>NUCLEOTIDE SEQUENCE</scope>
    <source>
        <strain evidence="5">EPUS1.4</strain>
        <tissue evidence="5">Thallus</tissue>
    </source>
</reference>
<keyword evidence="2 3" id="KW-0040">ANK repeat</keyword>
<feature type="repeat" description="ANK" evidence="3">
    <location>
        <begin position="591"/>
        <end position="623"/>
    </location>
</feature>
<dbReference type="SUPFAM" id="SSF48403">
    <property type="entry name" value="Ankyrin repeat"/>
    <property type="match status" value="1"/>
</dbReference>
<dbReference type="EMBL" id="JAACFV010000019">
    <property type="protein sequence ID" value="KAF7511557.1"/>
    <property type="molecule type" value="Genomic_DNA"/>
</dbReference>
<dbReference type="Pfam" id="PF00023">
    <property type="entry name" value="Ank"/>
    <property type="match status" value="2"/>
</dbReference>
<feature type="repeat" description="ANK" evidence="3">
    <location>
        <begin position="855"/>
        <end position="887"/>
    </location>
</feature>
<name>A0A8H7E6X0_9EURO</name>
<feature type="repeat" description="ANK" evidence="3">
    <location>
        <begin position="657"/>
        <end position="689"/>
    </location>
</feature>
<dbReference type="InterPro" id="IPR054471">
    <property type="entry name" value="GPIID_WHD"/>
</dbReference>
<dbReference type="AlphaFoldDB" id="A0A8H7E6X0"/>
<feature type="repeat" description="ANK" evidence="3">
    <location>
        <begin position="558"/>
        <end position="590"/>
    </location>
</feature>
<dbReference type="InterPro" id="IPR036770">
    <property type="entry name" value="Ankyrin_rpt-contain_sf"/>
</dbReference>
<feature type="repeat" description="ANK" evidence="3">
    <location>
        <begin position="822"/>
        <end position="854"/>
    </location>
</feature>
<evidence type="ECO:0000259" key="4">
    <source>
        <dbReference type="PROSITE" id="PS50837"/>
    </source>
</evidence>
<dbReference type="Gene3D" id="3.40.50.300">
    <property type="entry name" value="P-loop containing nucleotide triphosphate hydrolases"/>
    <property type="match status" value="1"/>
</dbReference>
<evidence type="ECO:0000313" key="5">
    <source>
        <dbReference type="EMBL" id="KAF7511557.1"/>
    </source>
</evidence>
<feature type="repeat" description="ANK" evidence="3">
    <location>
        <begin position="888"/>
        <end position="920"/>
    </location>
</feature>
<dbReference type="PROSITE" id="PS50297">
    <property type="entry name" value="ANK_REP_REGION"/>
    <property type="match status" value="11"/>
</dbReference>
<evidence type="ECO:0000256" key="3">
    <source>
        <dbReference type="PROSITE-ProRule" id="PRU00023"/>
    </source>
</evidence>
<dbReference type="PANTHER" id="PTHR24171:SF9">
    <property type="entry name" value="ANKYRIN REPEAT DOMAIN-CONTAINING PROTEIN 39"/>
    <property type="match status" value="1"/>
</dbReference>
<feature type="domain" description="NACHT" evidence="4">
    <location>
        <begin position="34"/>
        <end position="191"/>
    </location>
</feature>
<keyword evidence="1" id="KW-0677">Repeat</keyword>
<feature type="repeat" description="ANK" evidence="3">
    <location>
        <begin position="756"/>
        <end position="788"/>
    </location>
</feature>
<evidence type="ECO:0000256" key="2">
    <source>
        <dbReference type="ARBA" id="ARBA00023043"/>
    </source>
</evidence>
<keyword evidence="6" id="KW-1185">Reference proteome</keyword>
<gene>
    <name evidence="5" type="ORF">GJ744_004145</name>
</gene>
<dbReference type="Pfam" id="PF13637">
    <property type="entry name" value="Ank_4"/>
    <property type="match status" value="1"/>
</dbReference>
<dbReference type="InterPro" id="IPR027417">
    <property type="entry name" value="P-loop_NTPase"/>
</dbReference>
<dbReference type="Gene3D" id="1.25.40.20">
    <property type="entry name" value="Ankyrin repeat-containing domain"/>
    <property type="match status" value="4"/>
</dbReference>
<dbReference type="Pfam" id="PF12796">
    <property type="entry name" value="Ank_2"/>
    <property type="match status" value="3"/>
</dbReference>